<feature type="transmembrane region" description="Helical" evidence="2">
    <location>
        <begin position="16"/>
        <end position="33"/>
    </location>
</feature>
<evidence type="ECO:0000313" key="4">
    <source>
        <dbReference type="Proteomes" id="UP000317650"/>
    </source>
</evidence>
<evidence type="ECO:0000256" key="1">
    <source>
        <dbReference type="SAM" id="MobiDB-lite"/>
    </source>
</evidence>
<accession>A0A4S8KBP6</accession>
<reference evidence="3 4" key="1">
    <citation type="journal article" date="2019" name="Nat. Plants">
        <title>Genome sequencing of Musa balbisiana reveals subgenome evolution and function divergence in polyploid bananas.</title>
        <authorList>
            <person name="Yao X."/>
        </authorList>
    </citation>
    <scope>NUCLEOTIDE SEQUENCE [LARGE SCALE GENOMIC DNA]</scope>
    <source>
        <strain evidence="4">cv. DH-PKW</strain>
        <tissue evidence="3">Leaves</tissue>
    </source>
</reference>
<dbReference type="STRING" id="52838.A0A4S8KBP6"/>
<name>A0A4S8KBP6_MUSBA</name>
<gene>
    <name evidence="3" type="ORF">C4D60_Mb04t12890</name>
</gene>
<dbReference type="EMBL" id="PYDT01000001">
    <property type="protein sequence ID" value="THU72509.1"/>
    <property type="molecule type" value="Genomic_DNA"/>
</dbReference>
<sequence>MIGSRGVVGEKWSQRILWFCAIGSAISLYMVAVERQAHNRQRTISEGLRDLDGASDKSGGEDVKLN</sequence>
<keyword evidence="2" id="KW-0812">Transmembrane</keyword>
<dbReference type="Proteomes" id="UP000317650">
    <property type="component" value="Chromosome 4"/>
</dbReference>
<comment type="caution">
    <text evidence="3">The sequence shown here is derived from an EMBL/GenBank/DDBJ whole genome shotgun (WGS) entry which is preliminary data.</text>
</comment>
<organism evidence="3 4">
    <name type="scientific">Musa balbisiana</name>
    <name type="common">Banana</name>
    <dbReference type="NCBI Taxonomy" id="52838"/>
    <lineage>
        <taxon>Eukaryota</taxon>
        <taxon>Viridiplantae</taxon>
        <taxon>Streptophyta</taxon>
        <taxon>Embryophyta</taxon>
        <taxon>Tracheophyta</taxon>
        <taxon>Spermatophyta</taxon>
        <taxon>Magnoliopsida</taxon>
        <taxon>Liliopsida</taxon>
        <taxon>Zingiberales</taxon>
        <taxon>Musaceae</taxon>
        <taxon>Musa</taxon>
    </lineage>
</organism>
<keyword evidence="4" id="KW-1185">Reference proteome</keyword>
<keyword evidence="2" id="KW-1133">Transmembrane helix</keyword>
<keyword evidence="2" id="KW-0472">Membrane</keyword>
<evidence type="ECO:0000256" key="2">
    <source>
        <dbReference type="SAM" id="Phobius"/>
    </source>
</evidence>
<feature type="compositionally biased region" description="Basic and acidic residues" evidence="1">
    <location>
        <begin position="47"/>
        <end position="66"/>
    </location>
</feature>
<protein>
    <submittedName>
        <fullName evidence="3">Uncharacterized protein</fullName>
    </submittedName>
</protein>
<evidence type="ECO:0000313" key="3">
    <source>
        <dbReference type="EMBL" id="THU72509.1"/>
    </source>
</evidence>
<dbReference type="AlphaFoldDB" id="A0A4S8KBP6"/>
<feature type="region of interest" description="Disordered" evidence="1">
    <location>
        <begin position="44"/>
        <end position="66"/>
    </location>
</feature>
<proteinExistence type="predicted"/>